<sequence>MTKKITKAYTTKATIDARTLKESFTVTVDVLKQKALLDNIALEDHAIAAAINITIDDFKRYTECDTAPEEIFKQLRATYPAYLTGNYAQIVMEDEIADPYEEEIAALHSIARYLLKDKAVEFERLLQELQKTPVRAFLEQQRDILERVVDVDYLLDDKRDRIEEVLLLLALAVGHQLVSVIDWSGEEELGDVRAAISHMLAIQNHGSFQWKNDGIEEDILALQPKRGEYLPLLFNALNAALNAEGFSLGHLNIGHDCYYYFVLPTPEFEQIVHLSGEGFLVMDVNTYEIYLLTAGEQDAKITLYLKNKLNIPLGEIKSVMEKGEVLVATGSMSLIKSVKRELAAIHGKYEIRRKG</sequence>
<protein>
    <recommendedName>
        <fullName evidence="1">DUF6630 domain-containing protein</fullName>
    </recommendedName>
</protein>
<dbReference type="EMBL" id="JACVFC010000002">
    <property type="protein sequence ID" value="MBC9931854.1"/>
    <property type="molecule type" value="Genomic_DNA"/>
</dbReference>
<evidence type="ECO:0000259" key="1">
    <source>
        <dbReference type="Pfam" id="PF20335"/>
    </source>
</evidence>
<dbReference type="Pfam" id="PF20335">
    <property type="entry name" value="DUF6630"/>
    <property type="match status" value="1"/>
</dbReference>
<evidence type="ECO:0000313" key="3">
    <source>
        <dbReference type="Proteomes" id="UP000659124"/>
    </source>
</evidence>
<evidence type="ECO:0000313" key="2">
    <source>
        <dbReference type="EMBL" id="MBC9931854.1"/>
    </source>
</evidence>
<comment type="caution">
    <text evidence="2">The sequence shown here is derived from an EMBL/GenBank/DDBJ whole genome shotgun (WGS) entry which is preliminary data.</text>
</comment>
<dbReference type="RefSeq" id="WP_188089000.1">
    <property type="nucleotide sequence ID" value="NZ_JACVFC010000002.1"/>
</dbReference>
<keyword evidence="3" id="KW-1185">Reference proteome</keyword>
<gene>
    <name evidence="2" type="ORF">ICL07_15825</name>
</gene>
<feature type="domain" description="DUF6630" evidence="1">
    <location>
        <begin position="135"/>
        <end position="276"/>
    </location>
</feature>
<accession>A0ABR7TSA2</accession>
<reference evidence="2 3" key="1">
    <citation type="submission" date="2020-09" db="EMBL/GenBank/DDBJ databases">
        <title>Genome sequences of type strains of Chitinophaga qingshengii and Chitinophaga varians.</title>
        <authorList>
            <person name="Kittiwongwattana C."/>
        </authorList>
    </citation>
    <scope>NUCLEOTIDE SEQUENCE [LARGE SCALE GENOMIC DNA]</scope>
    <source>
        <strain evidence="2 3">JCM 30026</strain>
    </source>
</reference>
<proteinExistence type="predicted"/>
<dbReference type="InterPro" id="IPR046582">
    <property type="entry name" value="DUF6630"/>
</dbReference>
<name>A0ABR7TSA2_9BACT</name>
<organism evidence="2 3">
    <name type="scientific">Chitinophaga qingshengii</name>
    <dbReference type="NCBI Taxonomy" id="1569794"/>
    <lineage>
        <taxon>Bacteria</taxon>
        <taxon>Pseudomonadati</taxon>
        <taxon>Bacteroidota</taxon>
        <taxon>Chitinophagia</taxon>
        <taxon>Chitinophagales</taxon>
        <taxon>Chitinophagaceae</taxon>
        <taxon>Chitinophaga</taxon>
    </lineage>
</organism>
<dbReference type="Proteomes" id="UP000659124">
    <property type="component" value="Unassembled WGS sequence"/>
</dbReference>